<dbReference type="InterPro" id="IPR007110">
    <property type="entry name" value="Ig-like_dom"/>
</dbReference>
<keyword evidence="1" id="KW-0472">Membrane</keyword>
<dbReference type="SUPFAM" id="SSF48726">
    <property type="entry name" value="Immunoglobulin"/>
    <property type="match status" value="1"/>
</dbReference>
<dbReference type="RefSeq" id="XP_022246400.1">
    <property type="nucleotide sequence ID" value="XM_022390692.1"/>
</dbReference>
<dbReference type="Pfam" id="PF13927">
    <property type="entry name" value="Ig_3"/>
    <property type="match status" value="1"/>
</dbReference>
<feature type="non-terminal residue" evidence="4">
    <location>
        <position position="1"/>
    </location>
</feature>
<keyword evidence="3" id="KW-1185">Reference proteome</keyword>
<dbReference type="Gene3D" id="2.60.40.10">
    <property type="entry name" value="Immunoglobulins"/>
    <property type="match status" value="1"/>
</dbReference>
<proteinExistence type="predicted"/>
<gene>
    <name evidence="4" type="primary">LOC111086725</name>
</gene>
<name>A0ABM1SRZ4_LIMPO</name>
<sequence length="144" mass="16228">VATLRIVSLDIPKKVKSGREVKLTCLYDLEGDRLYSIKWYRDDKEFYRFVPNDTPQKQYFPLDGIIVDFSRSDNMTVYIRNVQISTGGVFECEVSADSPSFRTAALQKVMMVEASGANSSYLAVSLSLVVTSLIISLTTEFFSL</sequence>
<dbReference type="InterPro" id="IPR013783">
    <property type="entry name" value="Ig-like_fold"/>
</dbReference>
<evidence type="ECO:0000313" key="3">
    <source>
        <dbReference type="Proteomes" id="UP000694941"/>
    </source>
</evidence>
<organism evidence="3 4">
    <name type="scientific">Limulus polyphemus</name>
    <name type="common">Atlantic horseshoe crab</name>
    <dbReference type="NCBI Taxonomy" id="6850"/>
    <lineage>
        <taxon>Eukaryota</taxon>
        <taxon>Metazoa</taxon>
        <taxon>Ecdysozoa</taxon>
        <taxon>Arthropoda</taxon>
        <taxon>Chelicerata</taxon>
        <taxon>Merostomata</taxon>
        <taxon>Xiphosura</taxon>
        <taxon>Limulidae</taxon>
        <taxon>Limulus</taxon>
    </lineage>
</organism>
<dbReference type="Proteomes" id="UP000694941">
    <property type="component" value="Unplaced"/>
</dbReference>
<reference evidence="4" key="1">
    <citation type="submission" date="2025-08" db="UniProtKB">
        <authorList>
            <consortium name="RefSeq"/>
        </authorList>
    </citation>
    <scope>IDENTIFICATION</scope>
    <source>
        <tissue evidence="4">Muscle</tissue>
    </source>
</reference>
<dbReference type="PANTHER" id="PTHR21261:SF15">
    <property type="entry name" value="BEATEN PATH IIIA, ISOFORM D-RELATED"/>
    <property type="match status" value="1"/>
</dbReference>
<dbReference type="PROSITE" id="PS50835">
    <property type="entry name" value="IG_LIKE"/>
    <property type="match status" value="1"/>
</dbReference>
<dbReference type="InterPro" id="IPR036179">
    <property type="entry name" value="Ig-like_dom_sf"/>
</dbReference>
<feature type="domain" description="Ig-like" evidence="2">
    <location>
        <begin position="1"/>
        <end position="102"/>
    </location>
</feature>
<feature type="transmembrane region" description="Helical" evidence="1">
    <location>
        <begin position="120"/>
        <end position="142"/>
    </location>
</feature>
<protein>
    <submittedName>
        <fullName evidence="4">Uncharacterized protein LOC111086725</fullName>
    </submittedName>
</protein>
<keyword evidence="1" id="KW-0812">Transmembrane</keyword>
<evidence type="ECO:0000256" key="1">
    <source>
        <dbReference type="SAM" id="Phobius"/>
    </source>
</evidence>
<dbReference type="GeneID" id="111086725"/>
<accession>A0ABM1SRZ4</accession>
<dbReference type="CDD" id="cd00096">
    <property type="entry name" value="Ig"/>
    <property type="match status" value="1"/>
</dbReference>
<dbReference type="PANTHER" id="PTHR21261">
    <property type="entry name" value="BEAT PROTEIN"/>
    <property type="match status" value="1"/>
</dbReference>
<evidence type="ECO:0000259" key="2">
    <source>
        <dbReference type="PROSITE" id="PS50835"/>
    </source>
</evidence>
<keyword evidence="1" id="KW-1133">Transmembrane helix</keyword>
<evidence type="ECO:0000313" key="4">
    <source>
        <dbReference type="RefSeq" id="XP_022246400.1"/>
    </source>
</evidence>